<dbReference type="AlphaFoldDB" id="A0A5C8ZXV0"/>
<keyword evidence="6" id="KW-0472">Membrane</keyword>
<evidence type="ECO:0000256" key="2">
    <source>
        <dbReference type="ARBA" id="ARBA00004713"/>
    </source>
</evidence>
<dbReference type="SUPFAM" id="SSF53756">
    <property type="entry name" value="UDP-Glycosyltransferase/glycogen phosphorylase"/>
    <property type="match status" value="1"/>
</dbReference>
<dbReference type="InterPro" id="IPR038107">
    <property type="entry name" value="Glycos_transf_N_sf"/>
</dbReference>
<comment type="catalytic activity">
    <reaction evidence="10 13">
        <text>lipid IVA (E. coli) + CMP-3-deoxy-beta-D-manno-octulosonate = alpha-Kdo-(2-&gt;6)-lipid IVA (E. coli) + CMP + H(+)</text>
        <dbReference type="Rhea" id="RHEA:28066"/>
        <dbReference type="ChEBI" id="CHEBI:15378"/>
        <dbReference type="ChEBI" id="CHEBI:58603"/>
        <dbReference type="ChEBI" id="CHEBI:60364"/>
        <dbReference type="ChEBI" id="CHEBI:60377"/>
        <dbReference type="ChEBI" id="CHEBI:85987"/>
        <dbReference type="EC" id="2.4.99.12"/>
    </reaction>
</comment>
<evidence type="ECO:0000256" key="13">
    <source>
        <dbReference type="RuleBase" id="RU365103"/>
    </source>
</evidence>
<keyword evidence="6" id="KW-0997">Cell inner membrane</keyword>
<keyword evidence="13" id="KW-1003">Cell membrane</keyword>
<sequence length="424" mass="46922">MRLLYSLLFYCLMPFVLLRMLWRSRLAPAYRRRWAERLGFFTAPADVRPLIWVHAVSVGETLAAAPVIEALLQRYPGHQLAVTTTTPTGSERVMALFGERVFHVYAPWDLPGAVRRFVRRLQPQLLLIMETELWPNMLHYSAAAGCRVVLANARLSARSAKGYARLGGLTRKMLGQLDCVACQARADGERFVELGLPRERLHLTGSIKFDLELGESLRREAAKLRGDLACEQRPVLVAASTHPGEDEQILDAFSALREQYPALLLVLVPRHPERFDSVAALCEARGWRVLRRSAGRAPAPADDILLGDTMGELLLLLSAARVAIIGGSLIEHGGHNVLEAAAWGAPVVTGPWMFNFEEISRLLVAEGGMIRLEQPQQLAATLLQLLDDEPRCQRMGAAGLKVVSENGGARERLLHLVAEQLPPP</sequence>
<feature type="domain" description="Glycosyl transferase family 1" evidence="14">
    <location>
        <begin position="250"/>
        <end position="400"/>
    </location>
</feature>
<dbReference type="InterPro" id="IPR001296">
    <property type="entry name" value="Glyco_trans_1"/>
</dbReference>
<dbReference type="NCBIfam" id="NF004388">
    <property type="entry name" value="PRK05749.1-4"/>
    <property type="match status" value="1"/>
</dbReference>
<gene>
    <name evidence="16" type="ORF">FVW59_08480</name>
</gene>
<reference evidence="16 17" key="1">
    <citation type="submission" date="2019-08" db="EMBL/GenBank/DDBJ databases">
        <title>Parahaliea maris sp. nov., isolated from the surface seawater.</title>
        <authorList>
            <person name="Liu Y."/>
        </authorList>
    </citation>
    <scope>NUCLEOTIDE SEQUENCE [LARGE SCALE GENOMIC DNA]</scope>
    <source>
        <strain evidence="16 17">S2-26</strain>
    </source>
</reference>
<dbReference type="FunFam" id="3.40.50.11720:FF:000001">
    <property type="entry name" value="3-deoxy-D-manno-octulosonic acid transferase"/>
    <property type="match status" value="1"/>
</dbReference>
<feature type="domain" description="3-deoxy-D-manno-octulosonic-acid transferase N-terminal" evidence="15">
    <location>
        <begin position="33"/>
        <end position="210"/>
    </location>
</feature>
<dbReference type="PANTHER" id="PTHR42755">
    <property type="entry name" value="3-DEOXY-MANNO-OCTULOSONATE CYTIDYLYLTRANSFERASE"/>
    <property type="match status" value="1"/>
</dbReference>
<dbReference type="Pfam" id="PF04413">
    <property type="entry name" value="Glycos_transf_N"/>
    <property type="match status" value="1"/>
</dbReference>
<dbReference type="PANTHER" id="PTHR42755:SF1">
    <property type="entry name" value="3-DEOXY-D-MANNO-OCTULOSONIC ACID TRANSFERASE, MITOCHONDRIAL-RELATED"/>
    <property type="match status" value="1"/>
</dbReference>
<dbReference type="GO" id="GO:0009244">
    <property type="term" value="P:lipopolysaccharide core region biosynthetic process"/>
    <property type="evidence" value="ECO:0007669"/>
    <property type="project" value="UniProtKB-UniRule"/>
</dbReference>
<dbReference type="EC" id="2.4.99.12" evidence="4 13"/>
<evidence type="ECO:0000256" key="9">
    <source>
        <dbReference type="ARBA" id="ARBA00031445"/>
    </source>
</evidence>
<organism evidence="16 17">
    <name type="scientific">Parahaliea aestuarii</name>
    <dbReference type="NCBI Taxonomy" id="1852021"/>
    <lineage>
        <taxon>Bacteria</taxon>
        <taxon>Pseudomonadati</taxon>
        <taxon>Pseudomonadota</taxon>
        <taxon>Gammaproteobacteria</taxon>
        <taxon>Cellvibrionales</taxon>
        <taxon>Halieaceae</taxon>
        <taxon>Parahaliea</taxon>
    </lineage>
</organism>
<dbReference type="OrthoDB" id="9789797at2"/>
<dbReference type="Pfam" id="PF00534">
    <property type="entry name" value="Glycos_transf_1"/>
    <property type="match status" value="1"/>
</dbReference>
<comment type="function">
    <text evidence="13">Involved in lipopolysaccharide (LPS) biosynthesis. Catalyzes the transfer of 3-deoxy-D-manno-octulosonate (Kdo) residue(s) from CMP-Kdo to lipid IV(A), the tetraacyldisaccharide-1,4'-bisphosphate precursor of lipid A.</text>
</comment>
<accession>A0A5C8ZXV0</accession>
<comment type="caution">
    <text evidence="16">The sequence shown here is derived from an EMBL/GenBank/DDBJ whole genome shotgun (WGS) entry which is preliminary data.</text>
</comment>
<dbReference type="Gene3D" id="3.40.50.11720">
    <property type="entry name" value="3-Deoxy-D-manno-octulosonic-acid transferase, N-terminal domain"/>
    <property type="match status" value="1"/>
</dbReference>
<evidence type="ECO:0000256" key="10">
    <source>
        <dbReference type="ARBA" id="ARBA00049183"/>
    </source>
</evidence>
<keyword evidence="7 13" id="KW-0808">Transferase</keyword>
<evidence type="ECO:0000259" key="14">
    <source>
        <dbReference type="Pfam" id="PF00534"/>
    </source>
</evidence>
<dbReference type="EMBL" id="VRYZ01000003">
    <property type="protein sequence ID" value="TXS92669.1"/>
    <property type="molecule type" value="Genomic_DNA"/>
</dbReference>
<evidence type="ECO:0000256" key="6">
    <source>
        <dbReference type="ARBA" id="ARBA00022519"/>
    </source>
</evidence>
<dbReference type="CDD" id="cd01635">
    <property type="entry name" value="Glycosyltransferase_GTB-type"/>
    <property type="match status" value="1"/>
</dbReference>
<dbReference type="GO" id="GO:0005886">
    <property type="term" value="C:plasma membrane"/>
    <property type="evidence" value="ECO:0007669"/>
    <property type="project" value="UniProtKB-SubCell"/>
</dbReference>
<keyword evidence="8" id="KW-0735">Signal-anchor</keyword>
<keyword evidence="13" id="KW-0448">Lipopolysaccharide biosynthesis</keyword>
<evidence type="ECO:0000259" key="15">
    <source>
        <dbReference type="Pfam" id="PF04413"/>
    </source>
</evidence>
<feature type="site" description="Transition state stabilizer" evidence="12">
    <location>
        <position position="130"/>
    </location>
</feature>
<protein>
    <recommendedName>
        <fullName evidence="5 13">3-deoxy-D-manno-octulosonic acid transferase</fullName>
        <shortName evidence="13">Kdo transferase</shortName>
        <ecNumber evidence="4 13">2.4.99.12</ecNumber>
    </recommendedName>
    <alternativeName>
        <fullName evidence="9 13">Lipid IV(A) 3-deoxy-D-manno-octulosonic acid transferase</fullName>
    </alternativeName>
</protein>
<evidence type="ECO:0000256" key="3">
    <source>
        <dbReference type="ARBA" id="ARBA00006380"/>
    </source>
</evidence>
<dbReference type="Gene3D" id="3.40.50.2000">
    <property type="entry name" value="Glycogen Phosphorylase B"/>
    <property type="match status" value="1"/>
</dbReference>
<name>A0A5C8ZXV0_9GAMM</name>
<dbReference type="FunFam" id="3.40.50.2000:FF:000032">
    <property type="entry name" value="3-deoxy-D-manno-octulosonic acid transferase"/>
    <property type="match status" value="1"/>
</dbReference>
<evidence type="ECO:0000256" key="4">
    <source>
        <dbReference type="ARBA" id="ARBA00012621"/>
    </source>
</evidence>
<feature type="site" description="Transition state stabilizer" evidence="12">
    <location>
        <position position="208"/>
    </location>
</feature>
<evidence type="ECO:0000313" key="17">
    <source>
        <dbReference type="Proteomes" id="UP000321933"/>
    </source>
</evidence>
<dbReference type="Proteomes" id="UP000321933">
    <property type="component" value="Unassembled WGS sequence"/>
</dbReference>
<proteinExistence type="inferred from homology"/>
<dbReference type="InterPro" id="IPR039901">
    <property type="entry name" value="Kdotransferase"/>
</dbReference>
<comment type="pathway">
    <text evidence="2 13">Bacterial outer membrane biogenesis; LPS core biosynthesis.</text>
</comment>
<keyword evidence="17" id="KW-1185">Reference proteome</keyword>
<dbReference type="UniPathway" id="UPA00958"/>
<evidence type="ECO:0000256" key="5">
    <source>
        <dbReference type="ARBA" id="ARBA00019077"/>
    </source>
</evidence>
<comment type="subcellular location">
    <subcellularLocation>
        <location evidence="1">Cell inner membrane</location>
        <topology evidence="1">Single-pass membrane protein</topology>
        <orientation evidence="1">Cytoplasmic side</orientation>
    </subcellularLocation>
    <subcellularLocation>
        <location evidence="13">Cell membrane</location>
    </subcellularLocation>
</comment>
<comment type="similarity">
    <text evidence="3">Belongs to the glycosyltransferase group 1 family. Glycosyltransferase 30 subfamily.</text>
</comment>
<evidence type="ECO:0000256" key="7">
    <source>
        <dbReference type="ARBA" id="ARBA00022679"/>
    </source>
</evidence>
<evidence type="ECO:0000256" key="8">
    <source>
        <dbReference type="ARBA" id="ARBA00022968"/>
    </source>
</evidence>
<evidence type="ECO:0000256" key="1">
    <source>
        <dbReference type="ARBA" id="ARBA00004388"/>
    </source>
</evidence>
<feature type="active site" description="Proton acceptor" evidence="11">
    <location>
        <position position="60"/>
    </location>
</feature>
<evidence type="ECO:0000256" key="11">
    <source>
        <dbReference type="PIRSR" id="PIRSR639901-1"/>
    </source>
</evidence>
<evidence type="ECO:0000256" key="12">
    <source>
        <dbReference type="PIRSR" id="PIRSR639901-2"/>
    </source>
</evidence>
<dbReference type="GO" id="GO:0043842">
    <property type="term" value="F:Kdo transferase activity"/>
    <property type="evidence" value="ECO:0007669"/>
    <property type="project" value="UniProtKB-EC"/>
</dbReference>
<keyword evidence="8" id="KW-0812">Transmembrane</keyword>
<evidence type="ECO:0000313" key="16">
    <source>
        <dbReference type="EMBL" id="TXS92669.1"/>
    </source>
</evidence>
<dbReference type="GO" id="GO:0009245">
    <property type="term" value="P:lipid A biosynthetic process"/>
    <property type="evidence" value="ECO:0007669"/>
    <property type="project" value="TreeGrafter"/>
</dbReference>
<dbReference type="InterPro" id="IPR007507">
    <property type="entry name" value="Glycos_transf_N"/>
</dbReference>